<dbReference type="AlphaFoldDB" id="A0AAV7XF70"/>
<sequence length="142" mass="15184">MIAVSISGCGVLAEVQGKAMRESLQQLAELSTRMYFATSDEGKVALRRVAERNRTIYRVYALYGVLTLCAGFIATIILPSEHGHTAPGSSSLWTYGVLAVKVVLVILVPIHHYGDLPVLLNVSTSSAAVLRCIGRGLEVGVV</sequence>
<organism evidence="2 3">
    <name type="scientific">Megalurothrips usitatus</name>
    <name type="common">bean blossom thrips</name>
    <dbReference type="NCBI Taxonomy" id="439358"/>
    <lineage>
        <taxon>Eukaryota</taxon>
        <taxon>Metazoa</taxon>
        <taxon>Ecdysozoa</taxon>
        <taxon>Arthropoda</taxon>
        <taxon>Hexapoda</taxon>
        <taxon>Insecta</taxon>
        <taxon>Pterygota</taxon>
        <taxon>Neoptera</taxon>
        <taxon>Paraneoptera</taxon>
        <taxon>Thysanoptera</taxon>
        <taxon>Terebrantia</taxon>
        <taxon>Thripoidea</taxon>
        <taxon>Thripidae</taxon>
        <taxon>Megalurothrips</taxon>
    </lineage>
</organism>
<keyword evidence="1" id="KW-1133">Transmembrane helix</keyword>
<keyword evidence="3" id="KW-1185">Reference proteome</keyword>
<reference evidence="2" key="1">
    <citation type="submission" date="2022-12" db="EMBL/GenBank/DDBJ databases">
        <title>Chromosome-level genome assembly of the bean flower thrips Megalurothrips usitatus.</title>
        <authorList>
            <person name="Ma L."/>
            <person name="Liu Q."/>
            <person name="Li H."/>
            <person name="Cai W."/>
        </authorList>
    </citation>
    <scope>NUCLEOTIDE SEQUENCE</scope>
    <source>
        <strain evidence="2">Cailab_2022a</strain>
    </source>
</reference>
<protein>
    <submittedName>
        <fullName evidence="2">Uncharacterized protein</fullName>
    </submittedName>
</protein>
<evidence type="ECO:0000256" key="1">
    <source>
        <dbReference type="SAM" id="Phobius"/>
    </source>
</evidence>
<evidence type="ECO:0000313" key="3">
    <source>
        <dbReference type="Proteomes" id="UP001075354"/>
    </source>
</evidence>
<keyword evidence="1" id="KW-0812">Transmembrane</keyword>
<feature type="transmembrane region" description="Helical" evidence="1">
    <location>
        <begin position="92"/>
        <end position="110"/>
    </location>
</feature>
<keyword evidence="1" id="KW-0472">Membrane</keyword>
<dbReference type="EMBL" id="JAPTSV010000010">
    <property type="protein sequence ID" value="KAJ1523124.1"/>
    <property type="molecule type" value="Genomic_DNA"/>
</dbReference>
<dbReference type="Proteomes" id="UP001075354">
    <property type="component" value="Chromosome 10"/>
</dbReference>
<feature type="transmembrane region" description="Helical" evidence="1">
    <location>
        <begin position="57"/>
        <end position="80"/>
    </location>
</feature>
<accession>A0AAV7XF70</accession>
<gene>
    <name evidence="2" type="ORF">ONE63_001017</name>
</gene>
<proteinExistence type="predicted"/>
<name>A0AAV7XF70_9NEOP</name>
<comment type="caution">
    <text evidence="2">The sequence shown here is derived from an EMBL/GenBank/DDBJ whole genome shotgun (WGS) entry which is preliminary data.</text>
</comment>
<evidence type="ECO:0000313" key="2">
    <source>
        <dbReference type="EMBL" id="KAJ1523124.1"/>
    </source>
</evidence>